<name>A0A1J4L0I3_9EUKA</name>
<comment type="caution">
    <text evidence="1">The sequence shown here is derived from an EMBL/GenBank/DDBJ whole genome shotgun (WGS) entry which is preliminary data.</text>
</comment>
<accession>A0A1J4L0I3</accession>
<dbReference type="Proteomes" id="UP000179807">
    <property type="component" value="Unassembled WGS sequence"/>
</dbReference>
<reference evidence="1" key="1">
    <citation type="submission" date="2016-10" db="EMBL/GenBank/DDBJ databases">
        <authorList>
            <person name="Benchimol M."/>
            <person name="Almeida L.G."/>
            <person name="Vasconcelos A.T."/>
            <person name="Perreira-Neves A."/>
            <person name="Rosa I.A."/>
            <person name="Tasca T."/>
            <person name="Bogo M.R."/>
            <person name="de Souza W."/>
        </authorList>
    </citation>
    <scope>NUCLEOTIDE SEQUENCE [LARGE SCALE GENOMIC DNA]</scope>
    <source>
        <strain evidence="1">K</strain>
    </source>
</reference>
<keyword evidence="2" id="KW-1185">Reference proteome</keyword>
<dbReference type="EMBL" id="MLAK01000229">
    <property type="protein sequence ID" value="OHT15365.1"/>
    <property type="molecule type" value="Genomic_DNA"/>
</dbReference>
<dbReference type="AlphaFoldDB" id="A0A1J4L0I3"/>
<dbReference type="RefSeq" id="XP_068368501.1">
    <property type="nucleotide sequence ID" value="XM_068497610.1"/>
</dbReference>
<proteinExistence type="predicted"/>
<dbReference type="GeneID" id="94832314"/>
<protein>
    <submittedName>
        <fullName evidence="1">Uncharacterized protein</fullName>
    </submittedName>
</protein>
<sequence>MVKDLKKGVLDALKKHYPTQTMFFKEDAMNTLFEHFPELPKQTIQNAFSQNVKSKNILMKQNNKYYIPIKPKLTSSQTIDIIKNILQIKAKTINEIENEYKKSINYESEGKNSIFRTVITILLSLKVVSASQNENSNALKYSWNEEKYNYYKKSQKWNLRIFELQKEIQLLDYKIDKLREKLSEKGIIVK</sequence>
<evidence type="ECO:0000313" key="2">
    <source>
        <dbReference type="Proteomes" id="UP000179807"/>
    </source>
</evidence>
<organism evidence="1 2">
    <name type="scientific">Tritrichomonas foetus</name>
    <dbReference type="NCBI Taxonomy" id="1144522"/>
    <lineage>
        <taxon>Eukaryota</taxon>
        <taxon>Metamonada</taxon>
        <taxon>Parabasalia</taxon>
        <taxon>Tritrichomonadida</taxon>
        <taxon>Tritrichomonadidae</taxon>
        <taxon>Tritrichomonas</taxon>
    </lineage>
</organism>
<gene>
    <name evidence="1" type="ORF">TRFO_14113</name>
</gene>
<dbReference type="VEuPathDB" id="TrichDB:TRFO_14113"/>
<evidence type="ECO:0000313" key="1">
    <source>
        <dbReference type="EMBL" id="OHT15365.1"/>
    </source>
</evidence>